<evidence type="ECO:0000256" key="1">
    <source>
        <dbReference type="ARBA" id="ARBA00001050"/>
    </source>
</evidence>
<evidence type="ECO:0000256" key="8">
    <source>
        <dbReference type="ARBA" id="ARBA00057039"/>
    </source>
</evidence>
<dbReference type="Proteomes" id="UP000005824">
    <property type="component" value="Unassembled WGS sequence"/>
</dbReference>
<sequence>MPGAFNAATARLVERAGFEAVYVSGAGLANATVGVPDIGLLSLAEVAQLAGYIARAVRIPALVDADTGFGGPANTAKAVRAFERAGLAGMHLEDQVFPKRCGHLAGKEVVSGEEMTAKLRAAVEARTDPDFLIIARTDARAVEGFDQAVKRAKGYLDAGADGIFPEALETPREFREFAKKVRAPLMANITEFGRSPLLSVRQLAKMGYRMVLFPLTAFRVSMQAAEECLRDLRRRGTQRSWIDRMQTRAELYELLGYDPISGDFSRGD</sequence>
<keyword evidence="11" id="KW-1185">Reference proteome</keyword>
<organism evidence="10 11">
    <name type="scientific">Chthoniobacter flavus Ellin428</name>
    <dbReference type="NCBI Taxonomy" id="497964"/>
    <lineage>
        <taxon>Bacteria</taxon>
        <taxon>Pseudomonadati</taxon>
        <taxon>Verrucomicrobiota</taxon>
        <taxon>Spartobacteria</taxon>
        <taxon>Chthoniobacterales</taxon>
        <taxon>Chthoniobacteraceae</taxon>
        <taxon>Chthoniobacter</taxon>
    </lineage>
</organism>
<comment type="cofactor">
    <cofactor evidence="2">
        <name>Mg(2+)</name>
        <dbReference type="ChEBI" id="CHEBI:18420"/>
    </cofactor>
</comment>
<comment type="catalytic activity">
    <reaction evidence="1 9">
        <text>(2S,3R)-3-hydroxybutane-1,2,3-tricarboxylate = pyruvate + succinate</text>
        <dbReference type="Rhea" id="RHEA:16809"/>
        <dbReference type="ChEBI" id="CHEBI:15361"/>
        <dbReference type="ChEBI" id="CHEBI:30031"/>
        <dbReference type="ChEBI" id="CHEBI:57429"/>
        <dbReference type="EC" id="4.1.3.30"/>
    </reaction>
</comment>
<dbReference type="InterPro" id="IPR018523">
    <property type="entry name" value="Isocitrate_lyase_ph_CS"/>
</dbReference>
<gene>
    <name evidence="10" type="ORF">CfE428DRAFT_5044</name>
</gene>
<dbReference type="FunCoup" id="B4D804">
    <property type="interactions" value="248"/>
</dbReference>
<dbReference type="GO" id="GO:0019629">
    <property type="term" value="P:propionate catabolic process, 2-methylcitrate cycle"/>
    <property type="evidence" value="ECO:0007669"/>
    <property type="project" value="InterPro"/>
</dbReference>
<accession>B4D804</accession>
<evidence type="ECO:0000313" key="10">
    <source>
        <dbReference type="EMBL" id="EDY17358.1"/>
    </source>
</evidence>
<dbReference type="Gene3D" id="3.20.20.60">
    <property type="entry name" value="Phosphoenolpyruvate-binding domains"/>
    <property type="match status" value="1"/>
</dbReference>
<dbReference type="PROSITE" id="PS00161">
    <property type="entry name" value="ISOCITRATE_LYASE"/>
    <property type="match status" value="1"/>
</dbReference>
<comment type="function">
    <text evidence="9">Catalyzes the thermodynamically favored C-C bond cleavage of (2R,3S)-2-methylisocitrate to yield pyruvate and succinate.</text>
</comment>
<evidence type="ECO:0000256" key="4">
    <source>
        <dbReference type="ARBA" id="ARBA00022723"/>
    </source>
</evidence>
<evidence type="ECO:0000256" key="5">
    <source>
        <dbReference type="ARBA" id="ARBA00022842"/>
    </source>
</evidence>
<dbReference type="SUPFAM" id="SSF51621">
    <property type="entry name" value="Phosphoenolpyruvate/pyruvate domain"/>
    <property type="match status" value="1"/>
</dbReference>
<evidence type="ECO:0000313" key="11">
    <source>
        <dbReference type="Proteomes" id="UP000005824"/>
    </source>
</evidence>
<evidence type="ECO:0000256" key="3">
    <source>
        <dbReference type="ARBA" id="ARBA00009282"/>
    </source>
</evidence>
<comment type="pathway">
    <text evidence="9">Organic acid metabolism; propanoate degradation.</text>
</comment>
<comment type="caution">
    <text evidence="10">The sequence shown here is derived from an EMBL/GenBank/DDBJ whole genome shotgun (WGS) entry which is preliminary data.</text>
</comment>
<dbReference type="PANTHER" id="PTHR42905:SF5">
    <property type="entry name" value="CARBOXYVINYL-CARBOXYPHOSPHONATE PHOSPHORYLMUTASE, CHLOROPLASTIC"/>
    <property type="match status" value="1"/>
</dbReference>
<dbReference type="GO" id="GO:0046872">
    <property type="term" value="F:metal ion binding"/>
    <property type="evidence" value="ECO:0007669"/>
    <property type="project" value="UniProtKB-KW"/>
</dbReference>
<dbReference type="UniPathway" id="UPA00946"/>
<dbReference type="EMBL" id="ABVL01000020">
    <property type="protein sequence ID" value="EDY17358.1"/>
    <property type="molecule type" value="Genomic_DNA"/>
</dbReference>
<dbReference type="Pfam" id="PF13714">
    <property type="entry name" value="PEP_mutase"/>
    <property type="match status" value="1"/>
</dbReference>
<dbReference type="FunFam" id="3.20.20.60:FF:000009">
    <property type="entry name" value="2-methylisocitrate lyase"/>
    <property type="match status" value="1"/>
</dbReference>
<dbReference type="AlphaFoldDB" id="B4D804"/>
<comment type="subunit">
    <text evidence="7">Homotetramer; dimer of dimers.</text>
</comment>
<reference evidence="10 11" key="1">
    <citation type="journal article" date="2011" name="J. Bacteriol.">
        <title>Genome sequence of Chthoniobacter flavus Ellin428, an aerobic heterotrophic soil bacterium.</title>
        <authorList>
            <person name="Kant R."/>
            <person name="van Passel M.W."/>
            <person name="Palva A."/>
            <person name="Lucas S."/>
            <person name="Lapidus A."/>
            <person name="Glavina Del Rio T."/>
            <person name="Dalin E."/>
            <person name="Tice H."/>
            <person name="Bruce D."/>
            <person name="Goodwin L."/>
            <person name="Pitluck S."/>
            <person name="Larimer F.W."/>
            <person name="Land M.L."/>
            <person name="Hauser L."/>
            <person name="Sangwan P."/>
            <person name="de Vos W.M."/>
            <person name="Janssen P.H."/>
            <person name="Smidt H."/>
        </authorList>
    </citation>
    <scope>NUCLEOTIDE SEQUENCE [LARGE SCALE GENOMIC DNA]</scope>
    <source>
        <strain evidence="10 11">Ellin428</strain>
    </source>
</reference>
<dbReference type="CDD" id="cd00377">
    <property type="entry name" value="ICL_PEPM"/>
    <property type="match status" value="1"/>
</dbReference>
<evidence type="ECO:0000256" key="9">
    <source>
        <dbReference type="RuleBase" id="RU361121"/>
    </source>
</evidence>
<dbReference type="eggNOG" id="COG2513">
    <property type="taxonomic scope" value="Bacteria"/>
</dbReference>
<dbReference type="InParanoid" id="B4D804"/>
<evidence type="ECO:0000256" key="6">
    <source>
        <dbReference type="ARBA" id="ARBA00023239"/>
    </source>
</evidence>
<dbReference type="InterPro" id="IPR012695">
    <property type="entry name" value="PrpB"/>
</dbReference>
<dbReference type="InterPro" id="IPR040442">
    <property type="entry name" value="Pyrv_kinase-like_dom_sf"/>
</dbReference>
<keyword evidence="6 9" id="KW-0456">Lyase</keyword>
<protein>
    <recommendedName>
        <fullName evidence="9">Methylisocitrate lyase</fullName>
        <ecNumber evidence="9">4.1.3.30</ecNumber>
    </recommendedName>
</protein>
<dbReference type="GO" id="GO:0046421">
    <property type="term" value="F:methylisocitrate lyase activity"/>
    <property type="evidence" value="ECO:0007669"/>
    <property type="project" value="UniProtKB-EC"/>
</dbReference>
<evidence type="ECO:0000256" key="2">
    <source>
        <dbReference type="ARBA" id="ARBA00001946"/>
    </source>
</evidence>
<dbReference type="InterPro" id="IPR015813">
    <property type="entry name" value="Pyrv/PenolPyrv_kinase-like_dom"/>
</dbReference>
<dbReference type="STRING" id="497964.CfE428DRAFT_5044"/>
<dbReference type="NCBIfam" id="TIGR02317">
    <property type="entry name" value="prpB"/>
    <property type="match status" value="1"/>
</dbReference>
<name>B4D804_9BACT</name>
<dbReference type="InterPro" id="IPR039556">
    <property type="entry name" value="ICL/PEPM"/>
</dbReference>
<keyword evidence="4" id="KW-0479">Metal-binding</keyword>
<dbReference type="PANTHER" id="PTHR42905">
    <property type="entry name" value="PHOSPHOENOLPYRUVATE CARBOXYLASE"/>
    <property type="match status" value="1"/>
</dbReference>
<comment type="similarity">
    <text evidence="3 9">Belongs to the isocitrate lyase/PEP mutase superfamily. Methylisocitrate lyase family.</text>
</comment>
<evidence type="ECO:0000256" key="7">
    <source>
        <dbReference type="ARBA" id="ARBA00044762"/>
    </source>
</evidence>
<dbReference type="EC" id="4.1.3.30" evidence="9"/>
<comment type="function">
    <text evidence="8">Involved in the catabolism of short chain fatty acids (SCFA) via the 2-methylcitrate cycle I (propionate degradation route). Catalyzes the thermodynamically favored C-C bond cleavage of (2R,3S)-2-methylisocitrate to yield pyruvate and succinate via an alpha-carboxy-carbanion intermediate.</text>
</comment>
<proteinExistence type="inferred from homology"/>
<keyword evidence="5" id="KW-0460">Magnesium</keyword>